<keyword evidence="2" id="KW-0067">ATP-binding</keyword>
<feature type="compositionally biased region" description="Low complexity" evidence="1">
    <location>
        <begin position="1"/>
        <end position="29"/>
    </location>
</feature>
<feature type="non-terminal residue" evidence="2">
    <location>
        <position position="1"/>
    </location>
</feature>
<sequence>TPAAPTPAAEPSGTPGPSGASDGPSGADTPAEPRINGLPKRRRGETLAAATRATPRPAPDAKPKPPRTDAGARFGAFRDATRGCPTGGTDGRNTTSAAPAEATGPTPSAETAESAESAENDQP</sequence>
<reference evidence="2 3" key="1">
    <citation type="submission" date="2018-11" db="EMBL/GenBank/DDBJ databases">
        <title>The Potential of Streptomyces as Biocontrol Agents against the Tomato grey mould, Botrytis cinerea (Gray mold) Frontiers in Microbiology.</title>
        <authorList>
            <person name="Li D."/>
        </authorList>
    </citation>
    <scope>NUCLEOTIDE SEQUENCE [LARGE SCALE GENOMIC DNA]</scope>
    <source>
        <strain evidence="2 3">NEAU-LD23</strain>
    </source>
</reference>
<comment type="caution">
    <text evidence="2">The sequence shown here is derived from an EMBL/GenBank/DDBJ whole genome shotgun (WGS) entry which is preliminary data.</text>
</comment>
<protein>
    <submittedName>
        <fullName evidence="2">ATP-binding protein</fullName>
    </submittedName>
</protein>
<dbReference type="Proteomes" id="UP000275401">
    <property type="component" value="Unassembled WGS sequence"/>
</dbReference>
<proteinExistence type="predicted"/>
<evidence type="ECO:0000256" key="1">
    <source>
        <dbReference type="SAM" id="MobiDB-lite"/>
    </source>
</evidence>
<dbReference type="GO" id="GO:0005524">
    <property type="term" value="F:ATP binding"/>
    <property type="evidence" value="ECO:0007669"/>
    <property type="project" value="UniProtKB-KW"/>
</dbReference>
<feature type="compositionally biased region" description="Low complexity" evidence="1">
    <location>
        <begin position="105"/>
        <end position="115"/>
    </location>
</feature>
<evidence type="ECO:0000313" key="2">
    <source>
        <dbReference type="EMBL" id="RNG34186.1"/>
    </source>
</evidence>
<keyword evidence="2" id="KW-0547">Nucleotide-binding</keyword>
<dbReference type="EMBL" id="RIBZ01000084">
    <property type="protein sequence ID" value="RNG34186.1"/>
    <property type="molecule type" value="Genomic_DNA"/>
</dbReference>
<keyword evidence="3" id="KW-1185">Reference proteome</keyword>
<gene>
    <name evidence="2" type="ORF">EEJ42_05990</name>
</gene>
<dbReference type="AlphaFoldDB" id="A0A3M8WW36"/>
<accession>A0A3M8WW36</accession>
<name>A0A3M8WW36_9ACTN</name>
<organism evidence="2 3">
    <name type="scientific">Streptomyces botrytidirepellens</name>
    <dbReference type="NCBI Taxonomy" id="2486417"/>
    <lineage>
        <taxon>Bacteria</taxon>
        <taxon>Bacillati</taxon>
        <taxon>Actinomycetota</taxon>
        <taxon>Actinomycetes</taxon>
        <taxon>Kitasatosporales</taxon>
        <taxon>Streptomycetaceae</taxon>
        <taxon>Streptomyces</taxon>
    </lineage>
</organism>
<feature type="region of interest" description="Disordered" evidence="1">
    <location>
        <begin position="1"/>
        <end position="123"/>
    </location>
</feature>
<evidence type="ECO:0000313" key="3">
    <source>
        <dbReference type="Proteomes" id="UP000275401"/>
    </source>
</evidence>